<dbReference type="AlphaFoldDB" id="A0AAV5AQU7"/>
<evidence type="ECO:0000313" key="1">
    <source>
        <dbReference type="EMBL" id="GJM49693.1"/>
    </source>
</evidence>
<sequence length="237" mass="27904">MQVEGTHYCFLELKNKLNIMTKAKFSQEKILQDIDILLDNLKNQPIIAEKMKAFTYDEAKIQEGKTLWNIAKQQYELTKQESAESTQAYADYTSKWKELQQIYSFDRKKVRTLFKGKDEVLKALAVDKPEARVYSVWITEVERFYERLQQHSEYLKALEAMQLNLDHVKAQQPKVQEVIRLYSNYIREKGESQDATQKKDIAFKNLQEWVRTCYGVAKIALRDHKQLLESLAKLVKG</sequence>
<accession>A0AAV5AQU7</accession>
<gene>
    <name evidence="1" type="ORF">RCZ15_06680</name>
    <name evidence="2" type="ORF">RCZ16_10750</name>
</gene>
<protein>
    <submittedName>
        <fullName evidence="1">Uncharacterized protein</fullName>
    </submittedName>
</protein>
<proteinExistence type="predicted"/>
<name>A0AAV5AQU7_9FLAO</name>
<dbReference type="EMBL" id="BQKA01000012">
    <property type="protein sequence ID" value="GJM49693.1"/>
    <property type="molecule type" value="Genomic_DNA"/>
</dbReference>
<organism evidence="1 3">
    <name type="scientific">Capnocytophaga catalasegens</name>
    <dbReference type="NCBI Taxonomy" id="1004260"/>
    <lineage>
        <taxon>Bacteria</taxon>
        <taxon>Pseudomonadati</taxon>
        <taxon>Bacteroidota</taxon>
        <taxon>Flavobacteriia</taxon>
        <taxon>Flavobacteriales</taxon>
        <taxon>Flavobacteriaceae</taxon>
        <taxon>Capnocytophaga</taxon>
    </lineage>
</organism>
<reference evidence="1 4" key="1">
    <citation type="submission" date="2021-11" db="EMBL/GenBank/DDBJ databases">
        <title>Draft genome sequence of Capnocytophaga sp. strain KC07075 isolated from cat oral cavity.</title>
        <authorList>
            <person name="Suzuki M."/>
            <person name="Imaoka K."/>
            <person name="Kimura M."/>
            <person name="Morikawa S."/>
            <person name="Maeda K."/>
        </authorList>
    </citation>
    <scope>NUCLEOTIDE SEQUENCE</scope>
    <source>
        <strain evidence="1">KC07075</strain>
        <strain evidence="2 4">KC07079</strain>
    </source>
</reference>
<evidence type="ECO:0000313" key="2">
    <source>
        <dbReference type="EMBL" id="GJM52758.1"/>
    </source>
</evidence>
<evidence type="ECO:0000313" key="3">
    <source>
        <dbReference type="Proteomes" id="UP001207736"/>
    </source>
</evidence>
<dbReference type="Proteomes" id="UP001208692">
    <property type="component" value="Unassembled WGS sequence"/>
</dbReference>
<comment type="caution">
    <text evidence="1">The sequence shown here is derived from an EMBL/GenBank/DDBJ whole genome shotgun (WGS) entry which is preliminary data.</text>
</comment>
<keyword evidence="4" id="KW-1185">Reference proteome</keyword>
<evidence type="ECO:0000313" key="4">
    <source>
        <dbReference type="Proteomes" id="UP001208692"/>
    </source>
</evidence>
<dbReference type="EMBL" id="BQKB01000018">
    <property type="protein sequence ID" value="GJM52758.1"/>
    <property type="molecule type" value="Genomic_DNA"/>
</dbReference>
<dbReference type="Proteomes" id="UP001207736">
    <property type="component" value="Unassembled WGS sequence"/>
</dbReference>